<proteinExistence type="predicted"/>
<organism evidence="2 3">
    <name type="scientific">Paenibacillus segetis</name>
    <dbReference type="NCBI Taxonomy" id="1325360"/>
    <lineage>
        <taxon>Bacteria</taxon>
        <taxon>Bacillati</taxon>
        <taxon>Bacillota</taxon>
        <taxon>Bacilli</taxon>
        <taxon>Bacillales</taxon>
        <taxon>Paenibacillaceae</taxon>
        <taxon>Paenibacillus</taxon>
    </lineage>
</organism>
<protein>
    <recommendedName>
        <fullName evidence="4">DUF3953 domain-containing protein</fullName>
    </recommendedName>
</protein>
<evidence type="ECO:0000313" key="3">
    <source>
        <dbReference type="Proteomes" id="UP000659344"/>
    </source>
</evidence>
<evidence type="ECO:0000313" key="2">
    <source>
        <dbReference type="EMBL" id="GGH20580.1"/>
    </source>
</evidence>
<accession>A0ABQ1YDR6</accession>
<name>A0ABQ1YDR6_9BACL</name>
<feature type="transmembrane region" description="Helical" evidence="1">
    <location>
        <begin position="57"/>
        <end position="76"/>
    </location>
</feature>
<feature type="transmembrane region" description="Helical" evidence="1">
    <location>
        <begin position="28"/>
        <end position="45"/>
    </location>
</feature>
<keyword evidence="1" id="KW-1133">Transmembrane helix</keyword>
<keyword evidence="1" id="KW-0812">Transmembrane</keyword>
<evidence type="ECO:0000256" key="1">
    <source>
        <dbReference type="SAM" id="Phobius"/>
    </source>
</evidence>
<keyword evidence="3" id="KW-1185">Reference proteome</keyword>
<reference evidence="3" key="1">
    <citation type="journal article" date="2019" name="Int. J. Syst. Evol. Microbiol.">
        <title>The Global Catalogue of Microorganisms (GCM) 10K type strain sequencing project: providing services to taxonomists for standard genome sequencing and annotation.</title>
        <authorList>
            <consortium name="The Broad Institute Genomics Platform"/>
            <consortium name="The Broad Institute Genome Sequencing Center for Infectious Disease"/>
            <person name="Wu L."/>
            <person name="Ma J."/>
        </authorList>
    </citation>
    <scope>NUCLEOTIDE SEQUENCE [LARGE SCALE GENOMIC DNA]</scope>
    <source>
        <strain evidence="3">CGMCC 1.12769</strain>
    </source>
</reference>
<comment type="caution">
    <text evidence="2">The sequence shown here is derived from an EMBL/GenBank/DDBJ whole genome shotgun (WGS) entry which is preliminary data.</text>
</comment>
<evidence type="ECO:0008006" key="4">
    <source>
        <dbReference type="Google" id="ProtNLM"/>
    </source>
</evidence>
<dbReference type="EMBL" id="BMFT01000001">
    <property type="protein sequence ID" value="GGH20580.1"/>
    <property type="molecule type" value="Genomic_DNA"/>
</dbReference>
<gene>
    <name evidence="2" type="ORF">GCM10008013_18020</name>
</gene>
<dbReference type="Pfam" id="PF13129">
    <property type="entry name" value="DUF3953"/>
    <property type="match status" value="1"/>
</dbReference>
<keyword evidence="1" id="KW-0472">Membrane</keyword>
<sequence length="77" mass="8874">MLKMLRFILSPVIIIIAAYGLITKNSEFQSLMILLLGLMMLVMGLEEFQKERKTYGWLLVVVFLFSIFVSVQGFLLN</sequence>
<feature type="transmembrane region" description="Helical" evidence="1">
    <location>
        <begin position="5"/>
        <end position="22"/>
    </location>
</feature>
<dbReference type="Proteomes" id="UP000659344">
    <property type="component" value="Unassembled WGS sequence"/>
</dbReference>
<dbReference type="InterPro" id="IPR025018">
    <property type="entry name" value="DUF3953"/>
</dbReference>